<dbReference type="InterPro" id="IPR018370">
    <property type="entry name" value="Chaperonin_Cpn60_CS"/>
</dbReference>
<dbReference type="GO" id="GO:0005737">
    <property type="term" value="C:cytoplasm"/>
    <property type="evidence" value="ECO:0007669"/>
    <property type="project" value="UniProtKB-SubCell"/>
</dbReference>
<evidence type="ECO:0000313" key="12">
    <source>
        <dbReference type="EMBL" id="OKH95828.1"/>
    </source>
</evidence>
<comment type="subunit">
    <text evidence="9 11">Forms a cylinder of 14 subunits composed of two heptameric rings stacked back-to-back. Interacts with the co-chaperonin GroES.</text>
</comment>
<feature type="binding site" evidence="9">
    <location>
        <position position="492"/>
    </location>
    <ligand>
        <name>ATP</name>
        <dbReference type="ChEBI" id="CHEBI:30616"/>
    </ligand>
</feature>
<dbReference type="NCBIfam" id="TIGR02348">
    <property type="entry name" value="GroEL"/>
    <property type="match status" value="1"/>
</dbReference>
<dbReference type="Proteomes" id="UP000186455">
    <property type="component" value="Unassembled WGS sequence"/>
</dbReference>
<name>A0A1Q4VDB5_9ACTN</name>
<feature type="binding site" evidence="9">
    <location>
        <begin position="476"/>
        <end position="478"/>
    </location>
    <ligand>
        <name>ATP</name>
        <dbReference type="ChEBI" id="CHEBI:30616"/>
    </ligand>
</feature>
<dbReference type="InterPro" id="IPR027409">
    <property type="entry name" value="GroEL-like_apical_dom_sf"/>
</dbReference>
<evidence type="ECO:0000256" key="7">
    <source>
        <dbReference type="ARBA" id="ARBA00023235"/>
    </source>
</evidence>
<comment type="similarity">
    <text evidence="3 9 10">Belongs to the chaperonin (HSP60) family.</text>
</comment>
<dbReference type="GO" id="GO:0009408">
    <property type="term" value="P:response to heat"/>
    <property type="evidence" value="ECO:0007669"/>
    <property type="project" value="UniProtKB-ARBA"/>
</dbReference>
<dbReference type="AlphaFoldDB" id="A0A1Q4VDB5"/>
<evidence type="ECO:0000256" key="1">
    <source>
        <dbReference type="ARBA" id="ARBA00004191"/>
    </source>
</evidence>
<dbReference type="EC" id="5.6.1.7" evidence="9"/>
<evidence type="ECO:0000256" key="6">
    <source>
        <dbReference type="ARBA" id="ARBA00023186"/>
    </source>
</evidence>
<keyword evidence="5 9" id="KW-0067">ATP-binding</keyword>
<evidence type="ECO:0000256" key="3">
    <source>
        <dbReference type="ARBA" id="ARBA00006607"/>
    </source>
</evidence>
<dbReference type="Gene3D" id="3.30.260.10">
    <property type="entry name" value="TCP-1-like chaperonin intermediate domain"/>
    <property type="match status" value="1"/>
</dbReference>
<gene>
    <name evidence="9 12" type="primary">groEL</name>
    <name evidence="9" type="synonym">groL</name>
    <name evidence="12" type="ORF">AB852_03520</name>
</gene>
<dbReference type="InterPro" id="IPR002423">
    <property type="entry name" value="Cpn60/GroEL/TCP-1"/>
</dbReference>
<dbReference type="STRING" id="1048205.AB852_03520"/>
<protein>
    <recommendedName>
        <fullName evidence="9">Chaperonin GroEL</fullName>
        <ecNumber evidence="9">5.6.1.7</ecNumber>
    </recommendedName>
    <alternativeName>
        <fullName evidence="9">60 kDa chaperonin</fullName>
    </alternativeName>
    <alternativeName>
        <fullName evidence="9">Chaperonin-60</fullName>
        <shortName evidence="9">Cpn60</shortName>
    </alternativeName>
</protein>
<accession>A0A1Q4VDB5</accession>
<comment type="subcellular location">
    <subcellularLocation>
        <location evidence="2">Cell surface</location>
    </subcellularLocation>
    <subcellularLocation>
        <location evidence="9">Cytoplasm</location>
    </subcellularLocation>
    <subcellularLocation>
        <location evidence="8">Secreted</location>
        <location evidence="8">Capsule</location>
    </subcellularLocation>
    <subcellularLocation>
        <location evidence="1">Secreted</location>
        <location evidence="1">Cell wall</location>
    </subcellularLocation>
</comment>
<keyword evidence="7 9" id="KW-0413">Isomerase</keyword>
<reference evidence="12 13" key="1">
    <citation type="submission" date="2015-06" db="EMBL/GenBank/DDBJ databases">
        <title>Cloning and characterization of the uncialamcin biosynthetic gene cluster.</title>
        <authorList>
            <person name="Yan X."/>
            <person name="Huang T."/>
            <person name="Ge H."/>
            <person name="Shen B."/>
        </authorList>
    </citation>
    <scope>NUCLEOTIDE SEQUENCE [LARGE SCALE GENOMIC DNA]</scope>
    <source>
        <strain evidence="12 13">DCA2648</strain>
    </source>
</reference>
<dbReference type="EMBL" id="LFBV01000001">
    <property type="protein sequence ID" value="OKH95828.1"/>
    <property type="molecule type" value="Genomic_DNA"/>
</dbReference>
<dbReference type="NCBIfam" id="NF009487">
    <property type="entry name" value="PRK12849.1"/>
    <property type="match status" value="1"/>
</dbReference>
<dbReference type="Gene3D" id="1.10.560.10">
    <property type="entry name" value="GroEL-like equatorial domain"/>
    <property type="match status" value="1"/>
</dbReference>
<keyword evidence="6 9" id="KW-0143">Chaperone</keyword>
<dbReference type="CDD" id="cd03344">
    <property type="entry name" value="GroEL"/>
    <property type="match status" value="1"/>
</dbReference>
<dbReference type="InterPro" id="IPR027410">
    <property type="entry name" value="TCP-1-like_intermed_sf"/>
</dbReference>
<comment type="caution">
    <text evidence="12">The sequence shown here is derived from an EMBL/GenBank/DDBJ whole genome shotgun (WGS) entry which is preliminary data.</text>
</comment>
<dbReference type="FunFam" id="3.50.7.10:FF:000001">
    <property type="entry name" value="60 kDa chaperonin"/>
    <property type="match status" value="1"/>
</dbReference>
<dbReference type="NCBIfam" id="NF009489">
    <property type="entry name" value="PRK12851.1"/>
    <property type="match status" value="1"/>
</dbReference>
<feature type="binding site" evidence="9">
    <location>
        <position position="413"/>
    </location>
    <ligand>
        <name>ATP</name>
        <dbReference type="ChEBI" id="CHEBI:30616"/>
    </ligand>
</feature>
<evidence type="ECO:0000256" key="11">
    <source>
        <dbReference type="RuleBase" id="RU000419"/>
    </source>
</evidence>
<dbReference type="NCBIfam" id="NF009488">
    <property type="entry name" value="PRK12850.1"/>
    <property type="match status" value="1"/>
</dbReference>
<keyword evidence="13" id="KW-1185">Reference proteome</keyword>
<dbReference type="Pfam" id="PF00118">
    <property type="entry name" value="Cpn60_TCP1"/>
    <property type="match status" value="1"/>
</dbReference>
<sequence length="540" mass="56759">MAKIIAFDEEARRGLERGMNQLADAVKVTLGPKGRNVVLEKKWGAPTITNDGVSIAKEIELEDPYEKIGAELVKEVAKKTDDVAGDGTTTATVLAQALVREGLRNVAAGANPMALKRGIEKAVEAVSAALLEQAKDVETKEQIASTASISAADTQIGDLIAEAMDKVGKEGVITVEESQTFGLELELTEGMRFDKGYISAYFATDMERMEAVLDDPYILIANSKISNVKDLLPLLEKVMQSGKPLLIIAEDVEGEALSTLVVNKIRGTFKSVAVKAPGFGDRRKAMLGDISILTGGEVISEEVGLKLENATVDLLGRARKVVITKDETTIVDGSGSADQVAGRVNQIRAEIENSDSDYDREKLQERLAKLAGGVAVIKAGAATEVELKERKHRIEDAVRNAKAAVEEGIVAGGGVALLQAAAVFDKLELEGDEATGAAAVKLALEAPLKQIAVNAGLEGGVVVEKVRNLTPGHGLNAATGEYVDMIAEGILDPAKVTRSALQNAASIAALFLTTEAVIADKPEKASAAAPGGMPGGDMDF</sequence>
<evidence type="ECO:0000256" key="5">
    <source>
        <dbReference type="ARBA" id="ARBA00022840"/>
    </source>
</evidence>
<dbReference type="GO" id="GO:0042026">
    <property type="term" value="P:protein refolding"/>
    <property type="evidence" value="ECO:0007669"/>
    <property type="project" value="UniProtKB-UniRule"/>
</dbReference>
<comment type="caution">
    <text evidence="9">Lacks conserved residue(s) required for the propagation of feature annotation.</text>
</comment>
<proteinExistence type="inferred from homology"/>
<comment type="function">
    <text evidence="9 11">Together with its co-chaperonin GroES, plays an essential role in assisting protein folding. The GroEL-GroES system forms a nano-cage that allows encapsulation of the non-native substrate proteins and provides a physical environment optimized to promote and accelerate protein folding.</text>
</comment>
<dbReference type="GO" id="GO:0009986">
    <property type="term" value="C:cell surface"/>
    <property type="evidence" value="ECO:0007669"/>
    <property type="project" value="UniProtKB-SubCell"/>
</dbReference>
<evidence type="ECO:0000256" key="10">
    <source>
        <dbReference type="RuleBase" id="RU000418"/>
    </source>
</evidence>
<dbReference type="PANTHER" id="PTHR45633">
    <property type="entry name" value="60 KDA HEAT SHOCK PROTEIN, MITOCHONDRIAL"/>
    <property type="match status" value="1"/>
</dbReference>
<feature type="binding site" evidence="9">
    <location>
        <begin position="29"/>
        <end position="32"/>
    </location>
    <ligand>
        <name>ATP</name>
        <dbReference type="ChEBI" id="CHEBI:30616"/>
    </ligand>
</feature>
<dbReference type="GO" id="GO:0042603">
    <property type="term" value="C:capsule"/>
    <property type="evidence" value="ECO:0007669"/>
    <property type="project" value="UniProtKB-SubCell"/>
</dbReference>
<dbReference type="SUPFAM" id="SSF54849">
    <property type="entry name" value="GroEL-intermediate domain like"/>
    <property type="match status" value="1"/>
</dbReference>
<keyword evidence="4 9" id="KW-0547">Nucleotide-binding</keyword>
<dbReference type="GO" id="GO:0005524">
    <property type="term" value="F:ATP binding"/>
    <property type="evidence" value="ECO:0007669"/>
    <property type="project" value="UniProtKB-UniRule"/>
</dbReference>
<evidence type="ECO:0000256" key="4">
    <source>
        <dbReference type="ARBA" id="ARBA00022741"/>
    </source>
</evidence>
<dbReference type="GO" id="GO:0140662">
    <property type="term" value="F:ATP-dependent protein folding chaperone"/>
    <property type="evidence" value="ECO:0007669"/>
    <property type="project" value="InterPro"/>
</dbReference>
<evidence type="ECO:0000313" key="13">
    <source>
        <dbReference type="Proteomes" id="UP000186455"/>
    </source>
</evidence>
<dbReference type="NCBIfam" id="NF000592">
    <property type="entry name" value="PRK00013.1"/>
    <property type="match status" value="1"/>
</dbReference>
<dbReference type="SUPFAM" id="SSF52029">
    <property type="entry name" value="GroEL apical domain-like"/>
    <property type="match status" value="1"/>
</dbReference>
<keyword evidence="9" id="KW-0963">Cytoplasm</keyword>
<dbReference type="RefSeq" id="WP_073783470.1">
    <property type="nucleotide sequence ID" value="NZ_CP108638.1"/>
</dbReference>
<organism evidence="12 13">
    <name type="scientific">Streptomyces uncialis</name>
    <dbReference type="NCBI Taxonomy" id="1048205"/>
    <lineage>
        <taxon>Bacteria</taxon>
        <taxon>Bacillati</taxon>
        <taxon>Actinomycetota</taxon>
        <taxon>Actinomycetes</taxon>
        <taxon>Kitasatosporales</taxon>
        <taxon>Streptomycetaceae</taxon>
        <taxon>Streptomyces</taxon>
    </lineage>
</organism>
<dbReference type="PROSITE" id="PS00296">
    <property type="entry name" value="CHAPERONINS_CPN60"/>
    <property type="match status" value="1"/>
</dbReference>
<dbReference type="GO" id="GO:0016853">
    <property type="term" value="F:isomerase activity"/>
    <property type="evidence" value="ECO:0007669"/>
    <property type="project" value="UniProtKB-KW"/>
</dbReference>
<dbReference type="InterPro" id="IPR001844">
    <property type="entry name" value="Cpn60/GroEL"/>
</dbReference>
<dbReference type="InterPro" id="IPR027413">
    <property type="entry name" value="GROEL-like_equatorial_sf"/>
</dbReference>
<dbReference type="GO" id="GO:0051082">
    <property type="term" value="F:unfolded protein binding"/>
    <property type="evidence" value="ECO:0007669"/>
    <property type="project" value="UniProtKB-UniRule"/>
</dbReference>
<dbReference type="HAMAP" id="MF_00600">
    <property type="entry name" value="CH60"/>
    <property type="match status" value="1"/>
</dbReference>
<dbReference type="GeneID" id="96793228"/>
<dbReference type="SUPFAM" id="SSF48592">
    <property type="entry name" value="GroEL equatorial domain-like"/>
    <property type="match status" value="1"/>
</dbReference>
<feature type="binding site" evidence="9">
    <location>
        <begin position="86"/>
        <end position="90"/>
    </location>
    <ligand>
        <name>ATP</name>
        <dbReference type="ChEBI" id="CHEBI:30616"/>
    </ligand>
</feature>
<dbReference type="Gene3D" id="3.50.7.10">
    <property type="entry name" value="GroEL"/>
    <property type="match status" value="1"/>
</dbReference>
<evidence type="ECO:0000256" key="9">
    <source>
        <dbReference type="HAMAP-Rule" id="MF_00600"/>
    </source>
</evidence>
<evidence type="ECO:0000256" key="2">
    <source>
        <dbReference type="ARBA" id="ARBA00004241"/>
    </source>
</evidence>
<dbReference type="PRINTS" id="PR00298">
    <property type="entry name" value="CHAPERONIN60"/>
</dbReference>
<evidence type="ECO:0000256" key="8">
    <source>
        <dbReference type="ARBA" id="ARBA00025702"/>
    </source>
</evidence>